<comment type="caution">
    <text evidence="5">The sequence shown here is derived from an EMBL/GenBank/DDBJ whole genome shotgun (WGS) entry which is preliminary data.</text>
</comment>
<dbReference type="InterPro" id="IPR031330">
    <property type="entry name" value="Gly_Hdrlase_35_cat"/>
</dbReference>
<evidence type="ECO:0000256" key="3">
    <source>
        <dbReference type="SAM" id="MobiDB-lite"/>
    </source>
</evidence>
<proteinExistence type="inferred from homology"/>
<protein>
    <recommendedName>
        <fullName evidence="4">Glycoside hydrolase 35 catalytic domain-containing protein</fullName>
    </recommendedName>
</protein>
<comment type="similarity">
    <text evidence="1 2">Belongs to the glycosyl hydrolase 35 family.</text>
</comment>
<evidence type="ECO:0000259" key="4">
    <source>
        <dbReference type="Pfam" id="PF01301"/>
    </source>
</evidence>
<dbReference type="AlphaFoldDB" id="A0A177K6A1"/>
<dbReference type="PANTHER" id="PTHR23421">
    <property type="entry name" value="BETA-GALACTOSIDASE RELATED"/>
    <property type="match status" value="1"/>
</dbReference>
<name>A0A177K6A1_9MICO</name>
<dbReference type="EMBL" id="LSTV01000005">
    <property type="protein sequence ID" value="OAH48903.1"/>
    <property type="molecule type" value="Genomic_DNA"/>
</dbReference>
<feature type="region of interest" description="Disordered" evidence="3">
    <location>
        <begin position="722"/>
        <end position="744"/>
    </location>
</feature>
<evidence type="ECO:0000313" key="6">
    <source>
        <dbReference type="Proteomes" id="UP000076998"/>
    </source>
</evidence>
<dbReference type="GO" id="GO:0004553">
    <property type="term" value="F:hydrolase activity, hydrolyzing O-glycosyl compounds"/>
    <property type="evidence" value="ECO:0007669"/>
    <property type="project" value="InterPro"/>
</dbReference>
<evidence type="ECO:0000313" key="5">
    <source>
        <dbReference type="EMBL" id="OAH48903.1"/>
    </source>
</evidence>
<dbReference type="InterPro" id="IPR017853">
    <property type="entry name" value="GH"/>
</dbReference>
<dbReference type="SUPFAM" id="SSF51445">
    <property type="entry name" value="(Trans)glycosidases"/>
    <property type="match status" value="1"/>
</dbReference>
<dbReference type="OrthoDB" id="9813184at2"/>
<feature type="domain" description="Glycoside hydrolase 35 catalytic" evidence="4">
    <location>
        <begin position="40"/>
        <end position="383"/>
    </location>
</feature>
<evidence type="ECO:0000256" key="1">
    <source>
        <dbReference type="ARBA" id="ARBA00009809"/>
    </source>
</evidence>
<dbReference type="Proteomes" id="UP000076998">
    <property type="component" value="Unassembled WGS sequence"/>
</dbReference>
<reference evidence="5 6" key="1">
    <citation type="submission" date="2016-02" db="EMBL/GenBank/DDBJ databases">
        <authorList>
            <person name="Wen L."/>
            <person name="He K."/>
            <person name="Yang H."/>
        </authorList>
    </citation>
    <scope>NUCLEOTIDE SEQUENCE [LARGE SCALE GENOMIC DNA]</scope>
    <source>
        <strain evidence="5 6">CD11_3</strain>
    </source>
</reference>
<sequence length="744" mass="80436">MKTTDATMLTAEIRGWDAPRRVHPMTPDPQGPVVLTDRHLLRHGRPHIPVSGEFHFTRVPRSQWDRRLRLMRAGGLTAVAAYVFWNHHQPRPDAPPAFDDGRDVAALVDACVRADLDVVLRIGPWCHGEVRNGGFPDWVQDADVAHRTDDPAYLALVRPWFEALGAQLEGRLGGTSRVIGIQIENEIYDQPDHIATLKTMAIEAGLVAPLYMATGWGGAQLPADEVLPMFGGYADGFWVDADAPWDDTFREHFFFRHVWDDPGIGADVREAQGDEAAASPGSLPDGFPAVTCELGGGMATAYHRRPVLDAEDIAAVANVKIGNGSAWQGYYMYAGGLNPAHDLQESQATGYPNDLPEFDYDFHAPIGAAGVPTRTHALLRTQHAFLRFFGEQLADMPSTLPDVVPSGVHDVSTPRWAVRSDGRFGVVFVTWQQPHEVLDDLPTARFHLSLPDRTLVFPDEPIAVPRGTIARFPFGVAAGGLTVDWATASPLARLTRPGGGTVLVLLASEGIAPRVQIAGEVRQAAGDVWAWAVGDDAVVVLSAAHAADVWVVGDEVYVSDDEIDVDDTGVSAWARSGGTVQWLDPVALQLRTLPPEGPDVVPARALPVTPGATGAGPAAGYGERNGRAAAPGTARVMRDGDTWTVDIPADLRAHPLEVTVDWIGDVAVVRADGVILSDRFWDGTPWILRIPAGTARLTFHVLGMHPDAPVWLHPAARDRLAAGGPQGVRSVTAQPADQRRRFRR</sequence>
<dbReference type="Pfam" id="PF01301">
    <property type="entry name" value="Glyco_hydro_35"/>
    <property type="match status" value="1"/>
</dbReference>
<dbReference type="Gene3D" id="3.20.20.80">
    <property type="entry name" value="Glycosidases"/>
    <property type="match status" value="1"/>
</dbReference>
<dbReference type="PRINTS" id="PR00742">
    <property type="entry name" value="GLHYDRLASE35"/>
</dbReference>
<evidence type="ECO:0000256" key="2">
    <source>
        <dbReference type="RuleBase" id="RU003679"/>
    </source>
</evidence>
<organism evidence="5 6">
    <name type="scientific">Microbacterium oleivorans</name>
    <dbReference type="NCBI Taxonomy" id="273677"/>
    <lineage>
        <taxon>Bacteria</taxon>
        <taxon>Bacillati</taxon>
        <taxon>Actinomycetota</taxon>
        <taxon>Actinomycetes</taxon>
        <taxon>Micrococcales</taxon>
        <taxon>Microbacteriaceae</taxon>
        <taxon>Microbacterium</taxon>
    </lineage>
</organism>
<dbReference type="RefSeq" id="WP_157532682.1">
    <property type="nucleotide sequence ID" value="NZ_LSTV01000005.1"/>
</dbReference>
<gene>
    <name evidence="5" type="ORF">AYL44_12850</name>
</gene>
<dbReference type="GO" id="GO:0005975">
    <property type="term" value="P:carbohydrate metabolic process"/>
    <property type="evidence" value="ECO:0007669"/>
    <property type="project" value="InterPro"/>
</dbReference>
<dbReference type="InterPro" id="IPR001944">
    <property type="entry name" value="Glycoside_Hdrlase_35"/>
</dbReference>
<accession>A0A177K6A1</accession>